<feature type="non-terminal residue" evidence="2">
    <location>
        <position position="333"/>
    </location>
</feature>
<feature type="transmembrane region" description="Helical" evidence="1">
    <location>
        <begin position="264"/>
        <end position="288"/>
    </location>
</feature>
<feature type="transmembrane region" description="Helical" evidence="1">
    <location>
        <begin position="12"/>
        <end position="31"/>
    </location>
</feature>
<keyword evidence="1" id="KW-1133">Transmembrane helix</keyword>
<sequence>MSIPLKKTNLYYLVLVLVAIIIPIIHYPRIYGVDAFQYIWMTNAVRNGALISENTWLIHPASYFGYYPFSHAPIGVPIFLALLTSLMNIFSYGITETILAFNIILIIIIYKSSRNLGNRLFEEEWSRFVFVAAVLLSPNIIYDTTMTMSIRIIITIVMIVLLNLNLKVLSNDNHKKFKTTVFLFLLLLVGALAHRLWTGTIIMIIFMIFTVFIRKYKKLQHLTVFLILPLTIIAFFYGLEFFNIDSLQFGLSVNPTVFEISLSLITYYGFAGGIISLFFPIGLLITLYKLTFTFKNSNASKTTKKKNKQLNNSRPEFADNYFYYLLLFMIPFL</sequence>
<evidence type="ECO:0000313" key="2">
    <source>
        <dbReference type="EMBL" id="KKK61111.1"/>
    </source>
</evidence>
<accession>A0A0F8ZMD8</accession>
<evidence type="ECO:0000256" key="1">
    <source>
        <dbReference type="SAM" id="Phobius"/>
    </source>
</evidence>
<comment type="caution">
    <text evidence="2">The sequence shown here is derived from an EMBL/GenBank/DDBJ whole genome shotgun (WGS) entry which is preliminary data.</text>
</comment>
<dbReference type="AlphaFoldDB" id="A0A0F8ZMD8"/>
<feature type="transmembrane region" description="Helical" evidence="1">
    <location>
        <begin position="125"/>
        <end position="142"/>
    </location>
</feature>
<proteinExistence type="predicted"/>
<protein>
    <submittedName>
        <fullName evidence="2">Uncharacterized protein</fullName>
    </submittedName>
</protein>
<gene>
    <name evidence="2" type="ORF">LCGC14_3017600</name>
</gene>
<name>A0A0F8ZMD8_9ZZZZ</name>
<keyword evidence="1" id="KW-0812">Transmembrane</keyword>
<organism evidence="2">
    <name type="scientific">marine sediment metagenome</name>
    <dbReference type="NCBI Taxonomy" id="412755"/>
    <lineage>
        <taxon>unclassified sequences</taxon>
        <taxon>metagenomes</taxon>
        <taxon>ecological metagenomes</taxon>
    </lineage>
</organism>
<dbReference type="EMBL" id="LAZR01062636">
    <property type="protein sequence ID" value="KKK61111.1"/>
    <property type="molecule type" value="Genomic_DNA"/>
</dbReference>
<feature type="transmembrane region" description="Helical" evidence="1">
    <location>
        <begin position="90"/>
        <end position="110"/>
    </location>
</feature>
<feature type="transmembrane region" description="Helical" evidence="1">
    <location>
        <begin position="149"/>
        <end position="169"/>
    </location>
</feature>
<feature type="transmembrane region" description="Helical" evidence="1">
    <location>
        <begin position="181"/>
        <end position="212"/>
    </location>
</feature>
<reference evidence="2" key="1">
    <citation type="journal article" date="2015" name="Nature">
        <title>Complex archaea that bridge the gap between prokaryotes and eukaryotes.</title>
        <authorList>
            <person name="Spang A."/>
            <person name="Saw J.H."/>
            <person name="Jorgensen S.L."/>
            <person name="Zaremba-Niedzwiedzka K."/>
            <person name="Martijn J."/>
            <person name="Lind A.E."/>
            <person name="van Eijk R."/>
            <person name="Schleper C."/>
            <person name="Guy L."/>
            <person name="Ettema T.J."/>
        </authorList>
    </citation>
    <scope>NUCLEOTIDE SEQUENCE</scope>
</reference>
<feature type="transmembrane region" description="Helical" evidence="1">
    <location>
        <begin position="224"/>
        <end position="244"/>
    </location>
</feature>
<keyword evidence="1" id="KW-0472">Membrane</keyword>
<feature type="transmembrane region" description="Helical" evidence="1">
    <location>
        <begin position="64"/>
        <end position="83"/>
    </location>
</feature>